<organism evidence="9 10">
    <name type="scientific">Phaedon cochleariae</name>
    <name type="common">Mustard beetle</name>
    <dbReference type="NCBI Taxonomy" id="80249"/>
    <lineage>
        <taxon>Eukaryota</taxon>
        <taxon>Metazoa</taxon>
        <taxon>Ecdysozoa</taxon>
        <taxon>Arthropoda</taxon>
        <taxon>Hexapoda</taxon>
        <taxon>Insecta</taxon>
        <taxon>Pterygota</taxon>
        <taxon>Neoptera</taxon>
        <taxon>Endopterygota</taxon>
        <taxon>Coleoptera</taxon>
        <taxon>Polyphaga</taxon>
        <taxon>Cucujiformia</taxon>
        <taxon>Chrysomeloidea</taxon>
        <taxon>Chrysomelidae</taxon>
        <taxon>Chrysomelinae</taxon>
        <taxon>Chrysomelini</taxon>
        <taxon>Phaedon</taxon>
    </lineage>
</organism>
<comment type="subcellular location">
    <subcellularLocation>
        <location evidence="1">Membrane</location>
        <topology evidence="1">Multi-pass membrane protein</topology>
    </subcellularLocation>
</comment>
<feature type="transmembrane region" description="Helical" evidence="7">
    <location>
        <begin position="120"/>
        <end position="141"/>
    </location>
</feature>
<sequence length="496" mass="53726">MEGEGEKTSDLKTVSQLVENESAGIGMNGTKLVSGEVDEIKSSKKKFSNRQKGCMLMLALADFMSFCSMSIMAPFYPKEAANKGMTESMAGVVFGYYAMIVFLSSPIIGKILPKVGVKFVFTGGFLISGISSVAFGSLYLIQDYNTFTILSFVIRGFQALGSSAYSTAGFVLVINIFPDHAATVRGILETFVGLGLSAGPAIGGILFAFGGFGLPFYVIGLLMIVVSPLNICVLPPAEKCPIGTKSGSLTSVLRLTPVIITCFIMVVVSMTWGFLDPTLEPYLRKFDLSPTYVGLIFLLCSAMYGIFCPIWGWCTDKVYNYWWFMIVGLFGNSIVLLILGPSPILYFLDGSLTTVIATLSTLGVFVAMALMPTYQYILDTALGYGYADDLMTHSVIAGLWSSVFSLGEILGPMIGGTLMQHYKFPIACTFFAALNLFMGILCSVYFWYSNKSTVINLEVIKNGVKKLSVSKKKESSSSNAQNTTSVEKSDEPSIEK</sequence>
<accession>A0A9P0DYR8</accession>
<feature type="transmembrane region" description="Helical" evidence="7">
    <location>
        <begin position="214"/>
        <end position="234"/>
    </location>
</feature>
<feature type="transmembrane region" description="Helical" evidence="7">
    <location>
        <begin position="88"/>
        <end position="108"/>
    </location>
</feature>
<feature type="transmembrane region" description="Helical" evidence="7">
    <location>
        <begin position="147"/>
        <end position="174"/>
    </location>
</feature>
<reference evidence="9" key="1">
    <citation type="submission" date="2022-01" db="EMBL/GenBank/DDBJ databases">
        <authorList>
            <person name="King R."/>
        </authorList>
    </citation>
    <scope>NUCLEOTIDE SEQUENCE</scope>
</reference>
<reference evidence="9" key="2">
    <citation type="submission" date="2022-10" db="EMBL/GenBank/DDBJ databases">
        <authorList>
            <consortium name="ENA_rothamsted_submissions"/>
            <consortium name="culmorum"/>
            <person name="King R."/>
        </authorList>
    </citation>
    <scope>NUCLEOTIDE SEQUENCE</scope>
</reference>
<keyword evidence="10" id="KW-1185">Reference proteome</keyword>
<dbReference type="EMBL" id="OU896715">
    <property type="protein sequence ID" value="CAH1183607.1"/>
    <property type="molecule type" value="Genomic_DNA"/>
</dbReference>
<dbReference type="OrthoDB" id="446368at2759"/>
<dbReference type="PROSITE" id="PS50850">
    <property type="entry name" value="MFS"/>
    <property type="match status" value="1"/>
</dbReference>
<feature type="transmembrane region" description="Helical" evidence="7">
    <location>
        <begin position="255"/>
        <end position="275"/>
    </location>
</feature>
<dbReference type="AlphaFoldDB" id="A0A9P0DYR8"/>
<evidence type="ECO:0000256" key="2">
    <source>
        <dbReference type="ARBA" id="ARBA00022448"/>
    </source>
</evidence>
<dbReference type="PANTHER" id="PTHR23506:SF28">
    <property type="entry name" value="MFS-TYPE TRANSPORTER SLC18B1-LIKE PROTEIN"/>
    <property type="match status" value="1"/>
</dbReference>
<feature type="transmembrane region" description="Helical" evidence="7">
    <location>
        <begin position="352"/>
        <end position="374"/>
    </location>
</feature>
<feature type="transmembrane region" description="Helical" evidence="7">
    <location>
        <begin position="54"/>
        <end position="76"/>
    </location>
</feature>
<proteinExistence type="predicted"/>
<gene>
    <name evidence="9" type="ORF">PHAECO_LOCUS12811</name>
</gene>
<feature type="transmembrane region" description="Helical" evidence="7">
    <location>
        <begin position="424"/>
        <end position="448"/>
    </location>
</feature>
<evidence type="ECO:0000256" key="1">
    <source>
        <dbReference type="ARBA" id="ARBA00004141"/>
    </source>
</evidence>
<keyword evidence="2" id="KW-0813">Transport</keyword>
<feature type="transmembrane region" description="Helical" evidence="7">
    <location>
        <begin position="395"/>
        <end position="418"/>
    </location>
</feature>
<evidence type="ECO:0000256" key="3">
    <source>
        <dbReference type="ARBA" id="ARBA00022692"/>
    </source>
</evidence>
<evidence type="ECO:0000256" key="6">
    <source>
        <dbReference type="SAM" id="MobiDB-lite"/>
    </source>
</evidence>
<feature type="region of interest" description="Disordered" evidence="6">
    <location>
        <begin position="469"/>
        <end position="496"/>
    </location>
</feature>
<dbReference type="Pfam" id="PF07690">
    <property type="entry name" value="MFS_1"/>
    <property type="match status" value="1"/>
</dbReference>
<feature type="transmembrane region" description="Helical" evidence="7">
    <location>
        <begin position="186"/>
        <end position="208"/>
    </location>
</feature>
<dbReference type="InterPro" id="IPR050930">
    <property type="entry name" value="MFS_Vesicular_Transporter"/>
</dbReference>
<protein>
    <recommendedName>
        <fullName evidence="8">Major facilitator superfamily (MFS) profile domain-containing protein</fullName>
    </recommendedName>
</protein>
<dbReference type="InterPro" id="IPR020846">
    <property type="entry name" value="MFS_dom"/>
</dbReference>
<dbReference type="InterPro" id="IPR011701">
    <property type="entry name" value="MFS"/>
</dbReference>
<dbReference type="GO" id="GO:0016020">
    <property type="term" value="C:membrane"/>
    <property type="evidence" value="ECO:0007669"/>
    <property type="project" value="UniProtKB-SubCell"/>
</dbReference>
<feature type="transmembrane region" description="Helical" evidence="7">
    <location>
        <begin position="321"/>
        <end position="340"/>
    </location>
</feature>
<feature type="domain" description="Major facilitator superfamily (MFS) profile" evidence="8">
    <location>
        <begin position="54"/>
        <end position="451"/>
    </location>
</feature>
<dbReference type="Gene3D" id="1.20.1250.20">
    <property type="entry name" value="MFS general substrate transporter like domains"/>
    <property type="match status" value="2"/>
</dbReference>
<dbReference type="GO" id="GO:0022857">
    <property type="term" value="F:transmembrane transporter activity"/>
    <property type="evidence" value="ECO:0007669"/>
    <property type="project" value="InterPro"/>
</dbReference>
<name>A0A9P0DYR8_PHACE</name>
<evidence type="ECO:0000256" key="5">
    <source>
        <dbReference type="ARBA" id="ARBA00023136"/>
    </source>
</evidence>
<evidence type="ECO:0000313" key="9">
    <source>
        <dbReference type="EMBL" id="CAH1183607.1"/>
    </source>
</evidence>
<feature type="compositionally biased region" description="Basic and acidic residues" evidence="6">
    <location>
        <begin position="487"/>
        <end position="496"/>
    </location>
</feature>
<evidence type="ECO:0000259" key="8">
    <source>
        <dbReference type="PROSITE" id="PS50850"/>
    </source>
</evidence>
<evidence type="ECO:0000313" key="10">
    <source>
        <dbReference type="Proteomes" id="UP001153737"/>
    </source>
</evidence>
<keyword evidence="3 7" id="KW-0812">Transmembrane</keyword>
<dbReference type="InterPro" id="IPR036259">
    <property type="entry name" value="MFS_trans_sf"/>
</dbReference>
<feature type="transmembrane region" description="Helical" evidence="7">
    <location>
        <begin position="295"/>
        <end position="314"/>
    </location>
</feature>
<keyword evidence="5 7" id="KW-0472">Membrane</keyword>
<dbReference type="Proteomes" id="UP001153737">
    <property type="component" value="Chromosome 9"/>
</dbReference>
<dbReference type="PANTHER" id="PTHR23506">
    <property type="entry name" value="GH10249P"/>
    <property type="match status" value="1"/>
</dbReference>
<keyword evidence="4 7" id="KW-1133">Transmembrane helix</keyword>
<evidence type="ECO:0000256" key="7">
    <source>
        <dbReference type="SAM" id="Phobius"/>
    </source>
</evidence>
<dbReference type="SUPFAM" id="SSF103473">
    <property type="entry name" value="MFS general substrate transporter"/>
    <property type="match status" value="1"/>
</dbReference>
<evidence type="ECO:0000256" key="4">
    <source>
        <dbReference type="ARBA" id="ARBA00022989"/>
    </source>
</evidence>